<reference evidence="6 7" key="1">
    <citation type="submission" date="2018-06" db="EMBL/GenBank/DDBJ databases">
        <authorList>
            <consortium name="Pathogen Informatics"/>
            <person name="Doyle S."/>
        </authorList>
    </citation>
    <scope>NUCLEOTIDE SEQUENCE [LARGE SCALE GENOMIC DNA]</scope>
    <source>
        <strain evidence="6 7">NCTC13336</strain>
    </source>
</reference>
<dbReference type="PROSITE" id="PS50931">
    <property type="entry name" value="HTH_LYSR"/>
    <property type="match status" value="1"/>
</dbReference>
<gene>
    <name evidence="6" type="primary">gcvA_2</name>
    <name evidence="6" type="ORF">NCTC13336_01499</name>
</gene>
<dbReference type="Pfam" id="PF00126">
    <property type="entry name" value="HTH_1"/>
    <property type="match status" value="1"/>
</dbReference>
<dbReference type="AlphaFoldDB" id="A0A377R3R8"/>
<evidence type="ECO:0000256" key="3">
    <source>
        <dbReference type="ARBA" id="ARBA00023125"/>
    </source>
</evidence>
<evidence type="ECO:0000256" key="4">
    <source>
        <dbReference type="ARBA" id="ARBA00023163"/>
    </source>
</evidence>
<dbReference type="GO" id="GO:0043565">
    <property type="term" value="F:sequence-specific DNA binding"/>
    <property type="evidence" value="ECO:0007669"/>
    <property type="project" value="TreeGrafter"/>
</dbReference>
<dbReference type="RefSeq" id="WP_244731484.1">
    <property type="nucleotide sequence ID" value="NZ_CP091516.1"/>
</dbReference>
<feature type="domain" description="HTH lysR-type" evidence="5">
    <location>
        <begin position="6"/>
        <end position="63"/>
    </location>
</feature>
<dbReference type="CDD" id="cd08432">
    <property type="entry name" value="PBP2_GcdR_TrpI_HvrB_AmpR_like"/>
    <property type="match status" value="1"/>
</dbReference>
<protein>
    <submittedName>
        <fullName evidence="6">Gcv operon activator</fullName>
    </submittedName>
</protein>
<evidence type="ECO:0000256" key="2">
    <source>
        <dbReference type="ARBA" id="ARBA00023015"/>
    </source>
</evidence>
<evidence type="ECO:0000313" key="6">
    <source>
        <dbReference type="EMBL" id="STR02622.1"/>
    </source>
</evidence>
<dbReference type="GO" id="GO:0003700">
    <property type="term" value="F:DNA-binding transcription factor activity"/>
    <property type="evidence" value="ECO:0007669"/>
    <property type="project" value="InterPro"/>
</dbReference>
<evidence type="ECO:0000259" key="5">
    <source>
        <dbReference type="PROSITE" id="PS50931"/>
    </source>
</evidence>
<proteinExistence type="inferred from homology"/>
<accession>A0A377R3R8</accession>
<dbReference type="InterPro" id="IPR005119">
    <property type="entry name" value="LysR_subst-bd"/>
</dbReference>
<dbReference type="InterPro" id="IPR000847">
    <property type="entry name" value="LysR_HTH_N"/>
</dbReference>
<dbReference type="Pfam" id="PF03466">
    <property type="entry name" value="LysR_substrate"/>
    <property type="match status" value="1"/>
</dbReference>
<keyword evidence="3" id="KW-0238">DNA-binding</keyword>
<keyword evidence="4" id="KW-0804">Transcription</keyword>
<dbReference type="SUPFAM" id="SSF46785">
    <property type="entry name" value="Winged helix' DNA-binding domain"/>
    <property type="match status" value="1"/>
</dbReference>
<evidence type="ECO:0000313" key="7">
    <source>
        <dbReference type="Proteomes" id="UP000254293"/>
    </source>
</evidence>
<dbReference type="Gene3D" id="3.40.190.10">
    <property type="entry name" value="Periplasmic binding protein-like II"/>
    <property type="match status" value="2"/>
</dbReference>
<comment type="similarity">
    <text evidence="1">Belongs to the LysR transcriptional regulatory family.</text>
</comment>
<organism evidence="6 7">
    <name type="scientific">Kingella potus</name>
    <dbReference type="NCBI Taxonomy" id="265175"/>
    <lineage>
        <taxon>Bacteria</taxon>
        <taxon>Pseudomonadati</taxon>
        <taxon>Pseudomonadota</taxon>
        <taxon>Betaproteobacteria</taxon>
        <taxon>Neisseriales</taxon>
        <taxon>Neisseriaceae</taxon>
        <taxon>Kingella</taxon>
    </lineage>
</organism>
<evidence type="ECO:0000256" key="1">
    <source>
        <dbReference type="ARBA" id="ARBA00009437"/>
    </source>
</evidence>
<keyword evidence="7" id="KW-1185">Reference proteome</keyword>
<dbReference type="Proteomes" id="UP000254293">
    <property type="component" value="Unassembled WGS sequence"/>
</dbReference>
<keyword evidence="2" id="KW-0805">Transcription regulation</keyword>
<dbReference type="InterPro" id="IPR058163">
    <property type="entry name" value="LysR-type_TF_proteobact-type"/>
</dbReference>
<dbReference type="InterPro" id="IPR036390">
    <property type="entry name" value="WH_DNA-bd_sf"/>
</dbReference>
<dbReference type="SUPFAM" id="SSF53850">
    <property type="entry name" value="Periplasmic binding protein-like II"/>
    <property type="match status" value="1"/>
</dbReference>
<dbReference type="GO" id="GO:0006351">
    <property type="term" value="P:DNA-templated transcription"/>
    <property type="evidence" value="ECO:0007669"/>
    <property type="project" value="TreeGrafter"/>
</dbReference>
<dbReference type="EMBL" id="UGJJ01000002">
    <property type="protein sequence ID" value="STR02622.1"/>
    <property type="molecule type" value="Genomic_DNA"/>
</dbReference>
<dbReference type="InterPro" id="IPR036388">
    <property type="entry name" value="WH-like_DNA-bd_sf"/>
</dbReference>
<sequence length="260" mass="27950">MPRFPFSLDALHAFEAAARLGSFKHAAAELAVTATAVSHRIRLLETQIGKPLFERKVRAVVLTEDGKILSDAVGRSLAAVADAVAQIRHAARQSVIVSLTPEFAVQWLMPRLSAFQAACPEIELHIRAGYDLADLTGGGADLAVRYGDGVCENTDETELFRERFAPVAAPSLLARLGSDTAQWPLIHLDWHNPGQTAIGWNEWAKAAGVPLQNVQRGIRYSDATHLMRAAVAGQGVAIIGKRMAAAELDSGLLQPVRPPS</sequence>
<dbReference type="PANTHER" id="PTHR30537">
    <property type="entry name" value="HTH-TYPE TRANSCRIPTIONAL REGULATOR"/>
    <property type="match status" value="1"/>
</dbReference>
<dbReference type="Gene3D" id="1.10.10.10">
    <property type="entry name" value="Winged helix-like DNA-binding domain superfamily/Winged helix DNA-binding domain"/>
    <property type="match status" value="1"/>
</dbReference>
<dbReference type="PANTHER" id="PTHR30537:SF79">
    <property type="entry name" value="TRANSCRIPTIONAL REGULATOR-RELATED"/>
    <property type="match status" value="1"/>
</dbReference>
<name>A0A377R3R8_9NEIS</name>